<proteinExistence type="predicted"/>
<reference evidence="1 2" key="1">
    <citation type="journal article" date="2023" name="Int. J. Syst. Evol. Microbiol.">
        <title>Streptococcus sciuri sp. nov., Staphylococcus marylandisciuri sp. nov. and Staphylococcus americanisciuri sp. nov., isolated from faeces of eastern grey squirrel (Sciurus carolinensis).</title>
        <authorList>
            <person name="Volokhov D.V."/>
            <person name="Zagorodnyaya T.A."/>
            <person name="Furtak V.A."/>
            <person name="Nattanmai G."/>
            <person name="Randall L."/>
            <person name="Jose S."/>
            <person name="Gao Y."/>
            <person name="Eisenberg T."/>
            <person name="Delmonte P."/>
            <person name="Blom J."/>
            <person name="Mitchell K.K."/>
        </authorList>
    </citation>
    <scope>NUCLEOTIDE SEQUENCE [LARGE SCALE GENOMIC DNA]</scope>
    <source>
        <strain evidence="1 2">SQ8-PEA</strain>
    </source>
</reference>
<evidence type="ECO:0000313" key="2">
    <source>
        <dbReference type="Proteomes" id="UP001209553"/>
    </source>
</evidence>
<accession>A0ABT2QP92</accession>
<comment type="caution">
    <text evidence="1">The sequence shown here is derived from an EMBL/GenBank/DDBJ whole genome shotgun (WGS) entry which is preliminary data.</text>
</comment>
<keyword evidence="2" id="KW-1185">Reference proteome</keyword>
<organism evidence="1 2">
    <name type="scientific">Staphylococcus marylandisciuri</name>
    <dbReference type="NCBI Taxonomy" id="2981529"/>
    <lineage>
        <taxon>Bacteria</taxon>
        <taxon>Bacillati</taxon>
        <taxon>Bacillota</taxon>
        <taxon>Bacilli</taxon>
        <taxon>Bacillales</taxon>
        <taxon>Staphylococcaceae</taxon>
        <taxon>Staphylococcus</taxon>
    </lineage>
</organism>
<gene>
    <name evidence="1" type="ORF">N9R04_03440</name>
</gene>
<dbReference type="RefSeq" id="WP_262855181.1">
    <property type="nucleotide sequence ID" value="NZ_JAOPKZ010000005.1"/>
</dbReference>
<sequence length="99" mass="11322">MHEQEFSLLEGRSITLPELGRELENITGRTIKDSTGEIKRVIAHLPNFESDTDTFVATYHLNNQSDFIDATFTAPKSERERLKEIPVQVELISYITKAE</sequence>
<protein>
    <submittedName>
        <fullName evidence="1">Uncharacterized protein</fullName>
    </submittedName>
</protein>
<evidence type="ECO:0000313" key="1">
    <source>
        <dbReference type="EMBL" id="MCU5745775.1"/>
    </source>
</evidence>
<dbReference type="EMBL" id="JAOPKZ010000005">
    <property type="protein sequence ID" value="MCU5745775.1"/>
    <property type="molecule type" value="Genomic_DNA"/>
</dbReference>
<dbReference type="Proteomes" id="UP001209553">
    <property type="component" value="Unassembled WGS sequence"/>
</dbReference>
<name>A0ABT2QP92_9STAP</name>